<feature type="compositionally biased region" description="Basic and acidic residues" evidence="1">
    <location>
        <begin position="111"/>
        <end position="123"/>
    </location>
</feature>
<comment type="caution">
    <text evidence="2">The sequence shown here is derived from an EMBL/GenBank/DDBJ whole genome shotgun (WGS) entry which is preliminary data.</text>
</comment>
<dbReference type="AlphaFoldDB" id="A0A816D3H3"/>
<dbReference type="Proteomes" id="UP000663834">
    <property type="component" value="Unassembled WGS sequence"/>
</dbReference>
<protein>
    <submittedName>
        <fullName evidence="2">Uncharacterized protein</fullName>
    </submittedName>
</protein>
<feature type="region of interest" description="Disordered" evidence="1">
    <location>
        <begin position="36"/>
        <end position="158"/>
    </location>
</feature>
<evidence type="ECO:0000313" key="2">
    <source>
        <dbReference type="EMBL" id="CAF1629590.1"/>
    </source>
</evidence>
<evidence type="ECO:0000256" key="1">
    <source>
        <dbReference type="SAM" id="MobiDB-lite"/>
    </source>
</evidence>
<organism evidence="2 3">
    <name type="scientific">Rotaria magnacalcarata</name>
    <dbReference type="NCBI Taxonomy" id="392030"/>
    <lineage>
        <taxon>Eukaryota</taxon>
        <taxon>Metazoa</taxon>
        <taxon>Spiralia</taxon>
        <taxon>Gnathifera</taxon>
        <taxon>Rotifera</taxon>
        <taxon>Eurotatoria</taxon>
        <taxon>Bdelloidea</taxon>
        <taxon>Philodinida</taxon>
        <taxon>Philodinidae</taxon>
        <taxon>Rotaria</taxon>
    </lineage>
</organism>
<dbReference type="OrthoDB" id="10065616at2759"/>
<dbReference type="EMBL" id="CAJNOW010014124">
    <property type="protein sequence ID" value="CAF1629590.1"/>
    <property type="molecule type" value="Genomic_DNA"/>
</dbReference>
<gene>
    <name evidence="2" type="ORF">KQP761_LOCUS25924</name>
</gene>
<feature type="compositionally biased region" description="Basic residues" evidence="1">
    <location>
        <begin position="124"/>
        <end position="135"/>
    </location>
</feature>
<reference evidence="2" key="1">
    <citation type="submission" date="2021-02" db="EMBL/GenBank/DDBJ databases">
        <authorList>
            <person name="Nowell W R."/>
        </authorList>
    </citation>
    <scope>NUCLEOTIDE SEQUENCE</scope>
</reference>
<name>A0A816D3H3_9BILA</name>
<proteinExistence type="predicted"/>
<sequence length="158" mass="18074">MKYFEEESKKWKIYEQVASRKEPELDKDGDDVLMREVEEIPQARPVRERYSAILDMTITDTDSQGNENSNLEYQEEASHSDSNSSSSSNSMDEEDKKKKRKLHDTSLSPTSKEKVTSGKENNIRKKKTTSKKKKRVAIENDPRAPEGSPVFIVSEGSK</sequence>
<accession>A0A816D3H3</accession>
<feature type="compositionally biased region" description="Low complexity" evidence="1">
    <location>
        <begin position="80"/>
        <end position="90"/>
    </location>
</feature>
<evidence type="ECO:0000313" key="3">
    <source>
        <dbReference type="Proteomes" id="UP000663834"/>
    </source>
</evidence>
<feature type="compositionally biased region" description="Polar residues" evidence="1">
    <location>
        <begin position="58"/>
        <end position="72"/>
    </location>
</feature>